<proteinExistence type="predicted"/>
<evidence type="ECO:0000256" key="4">
    <source>
        <dbReference type="ARBA" id="ARBA00022989"/>
    </source>
</evidence>
<feature type="transmembrane region" description="Helical" evidence="6">
    <location>
        <begin position="241"/>
        <end position="261"/>
    </location>
</feature>
<feature type="transmembrane region" description="Helical" evidence="6">
    <location>
        <begin position="112"/>
        <end position="132"/>
    </location>
</feature>
<keyword evidence="4 6" id="KW-1133">Transmembrane helix</keyword>
<name>A0A9X5C5E3_9FIRM</name>
<evidence type="ECO:0000256" key="2">
    <source>
        <dbReference type="ARBA" id="ARBA00022475"/>
    </source>
</evidence>
<gene>
    <name evidence="7" type="ORF">FMM80_03765</name>
</gene>
<feature type="transmembrane region" description="Helical" evidence="6">
    <location>
        <begin position="321"/>
        <end position="343"/>
    </location>
</feature>
<feature type="transmembrane region" description="Helical" evidence="6">
    <location>
        <begin position="55"/>
        <end position="78"/>
    </location>
</feature>
<evidence type="ECO:0000256" key="3">
    <source>
        <dbReference type="ARBA" id="ARBA00022692"/>
    </source>
</evidence>
<dbReference type="OrthoDB" id="45037at2"/>
<feature type="transmembrane region" description="Helical" evidence="6">
    <location>
        <begin position="144"/>
        <end position="163"/>
    </location>
</feature>
<comment type="caution">
    <text evidence="7">The sequence shown here is derived from an EMBL/GenBank/DDBJ whole genome shotgun (WGS) entry which is preliminary data.</text>
</comment>
<feature type="transmembrane region" description="Helical" evidence="6">
    <location>
        <begin position="12"/>
        <end position="35"/>
    </location>
</feature>
<feature type="transmembrane region" description="Helical" evidence="6">
    <location>
        <begin position="194"/>
        <end position="212"/>
    </location>
</feature>
<dbReference type="AlphaFoldDB" id="A0A9X5C5E3"/>
<reference evidence="7 8" key="1">
    <citation type="submission" date="2019-07" db="EMBL/GenBank/DDBJ databases">
        <title>Draft genome sequences of 15 bacterial species constituting the stable defined intestinal microbiota of the GM15 gnotobiotic mouse model.</title>
        <authorList>
            <person name="Elie C."/>
            <person name="Mathieu A."/>
            <person name="Saliou A."/>
            <person name="Darnaud M."/>
            <person name="Leulier F."/>
            <person name="Tamellini A."/>
        </authorList>
    </citation>
    <scope>NUCLEOTIDE SEQUENCE [LARGE SCALE GENOMIC DNA]</scope>
    <source>
        <strain evidence="8">ASF 502</strain>
    </source>
</reference>
<dbReference type="GO" id="GO:0005886">
    <property type="term" value="C:plasma membrane"/>
    <property type="evidence" value="ECO:0007669"/>
    <property type="project" value="UniProtKB-SubCell"/>
</dbReference>
<evidence type="ECO:0000256" key="6">
    <source>
        <dbReference type="SAM" id="Phobius"/>
    </source>
</evidence>
<dbReference type="PANTHER" id="PTHR47089:SF1">
    <property type="entry name" value="GUANOSINE ABC TRANSPORTER PERMEASE PROTEIN NUPP"/>
    <property type="match status" value="1"/>
</dbReference>
<feature type="transmembrane region" description="Helical" evidence="6">
    <location>
        <begin position="90"/>
        <end position="106"/>
    </location>
</feature>
<dbReference type="Proteomes" id="UP000474104">
    <property type="component" value="Unassembled WGS sequence"/>
</dbReference>
<dbReference type="EMBL" id="VIRB01000028">
    <property type="protein sequence ID" value="NDO67873.1"/>
    <property type="molecule type" value="Genomic_DNA"/>
</dbReference>
<feature type="transmembrane region" description="Helical" evidence="6">
    <location>
        <begin position="281"/>
        <end position="301"/>
    </location>
</feature>
<organism evidence="7 8">
    <name type="scientific">Schaedlerella arabinosiphila</name>
    <dbReference type="NCBI Taxonomy" id="2044587"/>
    <lineage>
        <taxon>Bacteria</taxon>
        <taxon>Bacillati</taxon>
        <taxon>Bacillota</taxon>
        <taxon>Clostridia</taxon>
        <taxon>Lachnospirales</taxon>
        <taxon>Lachnospiraceae</taxon>
        <taxon>Schaedlerella</taxon>
    </lineage>
</organism>
<comment type="subcellular location">
    <subcellularLocation>
        <location evidence="1">Cell membrane</location>
        <topology evidence="1">Multi-pass membrane protein</topology>
    </subcellularLocation>
</comment>
<evidence type="ECO:0000256" key="5">
    <source>
        <dbReference type="ARBA" id="ARBA00023136"/>
    </source>
</evidence>
<sequence length="358" mass="38312">MKGKGLSSKKGYNKLIELLAALLMALIIGGVFFRISGYSPLQIYQLIFQGAFGNINAILTTLTYATPLILSGLAFTVAKQANIMNLGTEGQLYVGAMTAAIVGTLLPGLPGIIYIPLMLFSAFAAAGLYGGLAGFLNIRFGSNMIIVTIMMNYISQYFCGYLVTYPLRADAAALQTAQIAEQAVIGRIFRWHQLSGVFILAVAAVAAMTVVIRYTRFGFHMRTVGFSKPASETVGINYKKITLLTMFLSAGIAGLCGAGQVMGVHFRYIDNFSSGFGFEGVAVAALAANNPAAVLIAGILFGGIKAGAMSVNRIVNLPMDYIFMIQALVIIFIAAPKLIHWILDAVGNLFKRKEREVA</sequence>
<dbReference type="GO" id="GO:0022857">
    <property type="term" value="F:transmembrane transporter activity"/>
    <property type="evidence" value="ECO:0007669"/>
    <property type="project" value="InterPro"/>
</dbReference>
<protein>
    <submittedName>
        <fullName evidence="7">ABC transporter permease</fullName>
    </submittedName>
</protein>
<evidence type="ECO:0000313" key="8">
    <source>
        <dbReference type="Proteomes" id="UP000474104"/>
    </source>
</evidence>
<dbReference type="InterPro" id="IPR001851">
    <property type="entry name" value="ABC_transp_permease"/>
</dbReference>
<keyword evidence="3 6" id="KW-0812">Transmembrane</keyword>
<accession>A0A9X5C5E3</accession>
<dbReference type="PANTHER" id="PTHR47089">
    <property type="entry name" value="ABC TRANSPORTER, PERMEASE PROTEIN"/>
    <property type="match status" value="1"/>
</dbReference>
<evidence type="ECO:0000313" key="7">
    <source>
        <dbReference type="EMBL" id="NDO67873.1"/>
    </source>
</evidence>
<dbReference type="Pfam" id="PF02653">
    <property type="entry name" value="BPD_transp_2"/>
    <property type="match status" value="1"/>
</dbReference>
<dbReference type="CDD" id="cd06580">
    <property type="entry name" value="TM_PBP1_transp_TpRbsC_like"/>
    <property type="match status" value="1"/>
</dbReference>
<evidence type="ECO:0000256" key="1">
    <source>
        <dbReference type="ARBA" id="ARBA00004651"/>
    </source>
</evidence>
<keyword evidence="2" id="KW-1003">Cell membrane</keyword>
<keyword evidence="5 6" id="KW-0472">Membrane</keyword>
<dbReference type="RefSeq" id="WP_004069749.1">
    <property type="nucleotide sequence ID" value="NZ_VIRB01000028.1"/>
</dbReference>